<dbReference type="GO" id="GO:0006096">
    <property type="term" value="P:glycolytic process"/>
    <property type="evidence" value="ECO:0007669"/>
    <property type="project" value="UniProtKB-KW"/>
</dbReference>
<dbReference type="InterPro" id="IPR005952">
    <property type="entry name" value="Phosphogly_mut1"/>
</dbReference>
<feature type="binding site" evidence="5">
    <location>
        <position position="103"/>
    </location>
    <ligand>
        <name>substrate</name>
    </ligand>
</feature>
<evidence type="ECO:0000313" key="9">
    <source>
        <dbReference type="EMBL" id="CAE4599914.1"/>
    </source>
</evidence>
<evidence type="ECO:0000256" key="1">
    <source>
        <dbReference type="ARBA" id="ARBA00006717"/>
    </source>
</evidence>
<evidence type="ECO:0000256" key="2">
    <source>
        <dbReference type="ARBA" id="ARBA00023152"/>
    </source>
</evidence>
<dbReference type="Pfam" id="PF00300">
    <property type="entry name" value="His_Phos_1"/>
    <property type="match status" value="1"/>
</dbReference>
<dbReference type="InterPro" id="IPR001345">
    <property type="entry name" value="PG/BPGM_mutase_AS"/>
</dbReference>
<keyword evidence="2 7" id="KW-0324">Glycolysis</keyword>
<feature type="binding site" evidence="5">
    <location>
        <begin position="136"/>
        <end position="139"/>
    </location>
    <ligand>
        <name>substrate</name>
    </ligand>
</feature>
<reference evidence="10" key="1">
    <citation type="submission" date="2021-01" db="EMBL/GenBank/DDBJ databases">
        <authorList>
            <person name="Corre E."/>
            <person name="Pelletier E."/>
            <person name="Niang G."/>
            <person name="Scheremetjew M."/>
            <person name="Finn R."/>
            <person name="Kale V."/>
            <person name="Holt S."/>
            <person name="Cochrane G."/>
            <person name="Meng A."/>
            <person name="Brown T."/>
            <person name="Cohen L."/>
        </authorList>
    </citation>
    <scope>NUCLEOTIDE SEQUENCE</scope>
    <source>
        <strain evidence="10">GSO104</strain>
    </source>
</reference>
<dbReference type="PROSITE" id="PS00175">
    <property type="entry name" value="PG_MUTASE"/>
    <property type="match status" value="1"/>
</dbReference>
<dbReference type="EMBL" id="HBNS01013754">
    <property type="protein sequence ID" value="CAE4599916.1"/>
    <property type="molecule type" value="Transcribed_RNA"/>
</dbReference>
<gene>
    <name evidence="9" type="ORF">DBRI00130_LOCUS11083</name>
    <name evidence="10" type="ORF">DBRI00130_LOCUS11084</name>
</gene>
<dbReference type="EMBL" id="HBNS01013753">
    <property type="protein sequence ID" value="CAE4599914.1"/>
    <property type="molecule type" value="Transcribed_RNA"/>
</dbReference>
<dbReference type="InterPro" id="IPR013078">
    <property type="entry name" value="His_Pase_superF_clade-1"/>
</dbReference>
<dbReference type="InterPro" id="IPR029033">
    <property type="entry name" value="His_PPase_superfam"/>
</dbReference>
<dbReference type="AlphaFoldDB" id="A0A6S8RX90"/>
<evidence type="ECO:0000256" key="6">
    <source>
        <dbReference type="PIRSR" id="PIRSR613078-3"/>
    </source>
</evidence>
<feature type="binding site" evidence="5">
    <location>
        <position position="147"/>
    </location>
    <ligand>
        <name>substrate</name>
    </ligand>
</feature>
<feature type="domain" description="EF-hand" evidence="8">
    <location>
        <begin position="311"/>
        <end position="340"/>
    </location>
</feature>
<dbReference type="PANTHER" id="PTHR11931">
    <property type="entry name" value="PHOSPHOGLYCERATE MUTASE"/>
    <property type="match status" value="1"/>
</dbReference>
<dbReference type="GO" id="GO:0004619">
    <property type="term" value="F:phosphoglycerate mutase activity"/>
    <property type="evidence" value="ECO:0007669"/>
    <property type="project" value="UniProtKB-EC"/>
</dbReference>
<feature type="active site" description="Proton donor/acceptor" evidence="4">
    <location>
        <position position="136"/>
    </location>
</feature>
<dbReference type="Gene3D" id="3.40.50.1240">
    <property type="entry name" value="Phosphoglycerate mutase-like"/>
    <property type="match status" value="1"/>
</dbReference>
<dbReference type="GO" id="GO:0005509">
    <property type="term" value="F:calcium ion binding"/>
    <property type="evidence" value="ECO:0007669"/>
    <property type="project" value="InterPro"/>
</dbReference>
<accession>A0A6S8RX90</accession>
<evidence type="ECO:0000256" key="4">
    <source>
        <dbReference type="PIRSR" id="PIRSR613078-1"/>
    </source>
</evidence>
<feature type="site" description="Transition state stabilizer" evidence="6">
    <location>
        <position position="232"/>
    </location>
</feature>
<comment type="similarity">
    <text evidence="1 7">Belongs to the phosphoglycerate mutase family. BPG-dependent PGAM subfamily.</text>
</comment>
<organism evidence="10">
    <name type="scientific">Ditylum brightwellii</name>
    <dbReference type="NCBI Taxonomy" id="49249"/>
    <lineage>
        <taxon>Eukaryota</taxon>
        <taxon>Sar</taxon>
        <taxon>Stramenopiles</taxon>
        <taxon>Ochrophyta</taxon>
        <taxon>Bacillariophyta</taxon>
        <taxon>Mediophyceae</taxon>
        <taxon>Lithodesmiophycidae</taxon>
        <taxon>Lithodesmiales</taxon>
        <taxon>Lithodesmiaceae</taxon>
        <taxon>Ditylum</taxon>
    </lineage>
</organism>
<keyword evidence="3 7" id="KW-0413">Isomerase</keyword>
<evidence type="ECO:0000313" key="10">
    <source>
        <dbReference type="EMBL" id="CAE4599916.1"/>
    </source>
</evidence>
<protein>
    <recommendedName>
        <fullName evidence="7">Phosphoglycerate mutase</fullName>
        <ecNumber evidence="7">5.4.2.11</ecNumber>
    </recommendedName>
</protein>
<evidence type="ECO:0000256" key="7">
    <source>
        <dbReference type="RuleBase" id="RU004511"/>
    </source>
</evidence>
<feature type="active site" description="Tele-phosphohistidine intermediate" evidence="4">
    <location>
        <position position="48"/>
    </location>
</feature>
<feature type="binding site" evidence="5">
    <location>
        <begin position="47"/>
        <end position="54"/>
    </location>
    <ligand>
        <name>substrate</name>
    </ligand>
</feature>
<evidence type="ECO:0000259" key="8">
    <source>
        <dbReference type="PROSITE" id="PS50222"/>
    </source>
</evidence>
<dbReference type="CDD" id="cd07067">
    <property type="entry name" value="HP_PGM_like"/>
    <property type="match status" value="1"/>
</dbReference>
<evidence type="ECO:0000256" key="5">
    <source>
        <dbReference type="PIRSR" id="PIRSR613078-2"/>
    </source>
</evidence>
<name>A0A6S8RX90_9STRA</name>
<feature type="binding site" evidence="5">
    <location>
        <begin position="61"/>
        <end position="62"/>
    </location>
    <ligand>
        <name>substrate</name>
    </ligand>
</feature>
<proteinExistence type="inferred from homology"/>
<dbReference type="PROSITE" id="PS50222">
    <property type="entry name" value="EF_HAND_2"/>
    <property type="match status" value="1"/>
</dbReference>
<dbReference type="NCBIfam" id="TIGR01258">
    <property type="entry name" value="pgm_1"/>
    <property type="match status" value="1"/>
</dbReference>
<dbReference type="SMART" id="SM00855">
    <property type="entry name" value="PGAM"/>
    <property type="match status" value="1"/>
</dbReference>
<dbReference type="PROSITE" id="PS00018">
    <property type="entry name" value="EF_HAND_1"/>
    <property type="match status" value="1"/>
</dbReference>
<dbReference type="EC" id="5.4.2.11" evidence="7"/>
<dbReference type="InterPro" id="IPR002048">
    <property type="entry name" value="EF_hand_dom"/>
</dbReference>
<sequence length="403" mass="45373">MIRVCCGRLYPPSSSSLTTITNTTTKSILHTKNQHPRRNVSTLILLRHGESQWNGIEARFTGWCDIPLTVRGRVEAVAAGQLLRSRNFRASRVDVAFTSNLQRASETCELVLASAAGPDQHTWSANRIRHDWRLNERHYGVVQGLYKNDPDLAAKYGTKTVMKWRRSFRGKPPPMDESHEYYEPPPAPLTESLEDCQRRALDCYHDSIAPALFDEKDLPTPPHQRNVIVVAHSNTIRSLMAHFDDVPPDLIPNLHVPNSVPILYRFDAETKAAASMKLEGRAGGSHARWLISAENHLRVRDAIKPGGMLTRALFEAMDSDRNKKLSAEEIEAGVRELMRDTTDDGGLRVDCVVLAIAKKVSRELAATQEEITLEEFERRATIEYEELEQPASGGTIADYGRFW</sequence>
<dbReference type="SUPFAM" id="SSF53254">
    <property type="entry name" value="Phosphoglycerate mutase-like"/>
    <property type="match status" value="1"/>
</dbReference>
<feature type="binding site" evidence="5">
    <location>
        <begin position="165"/>
        <end position="166"/>
    </location>
    <ligand>
        <name>substrate</name>
    </ligand>
</feature>
<comment type="catalytic activity">
    <reaction evidence="7">
        <text>(2R)-2-phosphoglycerate = (2R)-3-phosphoglycerate</text>
        <dbReference type="Rhea" id="RHEA:15901"/>
        <dbReference type="ChEBI" id="CHEBI:58272"/>
        <dbReference type="ChEBI" id="CHEBI:58289"/>
        <dbReference type="EC" id="5.4.2.11"/>
    </reaction>
</comment>
<dbReference type="InterPro" id="IPR018247">
    <property type="entry name" value="EF_Hand_1_Ca_BS"/>
</dbReference>
<evidence type="ECO:0000256" key="3">
    <source>
        <dbReference type="ARBA" id="ARBA00023235"/>
    </source>
</evidence>